<organism evidence="4 5">
    <name type="scientific">Pseudoalteromonas agarivorans</name>
    <dbReference type="NCBI Taxonomy" id="176102"/>
    <lineage>
        <taxon>Bacteria</taxon>
        <taxon>Pseudomonadati</taxon>
        <taxon>Pseudomonadota</taxon>
        <taxon>Gammaproteobacteria</taxon>
        <taxon>Alteromonadales</taxon>
        <taxon>Pseudoalteromonadaceae</taxon>
        <taxon>Pseudoalteromonas</taxon>
    </lineage>
</organism>
<dbReference type="RefSeq" id="WP_054981768.1">
    <property type="nucleotide sequence ID" value="NZ_CP033066.1"/>
</dbReference>
<evidence type="ECO:0000259" key="2">
    <source>
        <dbReference type="Pfam" id="PF01408"/>
    </source>
</evidence>
<protein>
    <submittedName>
        <fullName evidence="4">Gfo/Idh/MocA family oxidoreductase</fullName>
    </submittedName>
</protein>
<feature type="domain" description="Gfo/Idh/MocA-like oxidoreductase N-terminal" evidence="2">
    <location>
        <begin position="1"/>
        <end position="119"/>
    </location>
</feature>
<dbReference type="GO" id="GO:0000166">
    <property type="term" value="F:nucleotide binding"/>
    <property type="evidence" value="ECO:0007669"/>
    <property type="project" value="InterPro"/>
</dbReference>
<dbReference type="Pfam" id="PF22725">
    <property type="entry name" value="GFO_IDH_MocA_C3"/>
    <property type="match status" value="1"/>
</dbReference>
<name>A0AAD0U1T6_9GAMM</name>
<proteinExistence type="predicted"/>
<reference evidence="4 5" key="1">
    <citation type="submission" date="2018-10" db="EMBL/GenBank/DDBJ databases">
        <title>Complete Genome Sequence and Transcriptomic Profiles of a Marine Bacterium, Pseudoalteromonas agarivorans Hao 2018.</title>
        <authorList>
            <person name="Hao L."/>
        </authorList>
    </citation>
    <scope>NUCLEOTIDE SEQUENCE [LARGE SCALE GENOMIC DNA]</scope>
    <source>
        <strain evidence="4 5">Hao 2018</strain>
    </source>
</reference>
<dbReference type="SUPFAM" id="SSF55347">
    <property type="entry name" value="Glyceraldehyde-3-phosphate dehydrogenase-like, C-terminal domain"/>
    <property type="match status" value="1"/>
</dbReference>
<dbReference type="InterPro" id="IPR000683">
    <property type="entry name" value="Gfo/Idh/MocA-like_OxRdtase_N"/>
</dbReference>
<dbReference type="InterPro" id="IPR036291">
    <property type="entry name" value="NAD(P)-bd_dom_sf"/>
</dbReference>
<sequence length="333" mass="36824">MNFVIVGTNFISDTLLSAANTLPAFNLYGVCSRKQSSGEAFLSNHPNTDVKIFTSIEQVCQDPDVDAVYIAAPNSLHKQYAVMCLEAGKHVLGEKPSAANSQELNAILTAANANKRLYMEAMMTTHLPNFARLKNALSKIGKPRKFIGQYSQYSSRYDKYKNGERPNTFLPEFANGALLDLGVYPLYLLIALWGAPQRVSASGVLLDTGVDGAGDVLLNYDDKQAVISYSKISQGDNITEIQGERGRLRIHAVSQLKHIEFVANNGEVEVISDKFDEHFMKYEVAHFMQTINAQKRESDVNTHQLARDVMNVLDTARKQLGVVYPNDKNAAAD</sequence>
<evidence type="ECO:0000259" key="3">
    <source>
        <dbReference type="Pfam" id="PF22725"/>
    </source>
</evidence>
<evidence type="ECO:0000313" key="4">
    <source>
        <dbReference type="EMBL" id="AYM88459.1"/>
    </source>
</evidence>
<dbReference type="AlphaFoldDB" id="A0AAD0U1T6"/>
<evidence type="ECO:0000256" key="1">
    <source>
        <dbReference type="ARBA" id="ARBA00022729"/>
    </source>
</evidence>
<dbReference type="SUPFAM" id="SSF51735">
    <property type="entry name" value="NAD(P)-binding Rossmann-fold domains"/>
    <property type="match status" value="1"/>
</dbReference>
<dbReference type="InterPro" id="IPR055170">
    <property type="entry name" value="GFO_IDH_MocA-like_dom"/>
</dbReference>
<accession>A0AAD0U1T6</accession>
<dbReference type="Gene3D" id="3.30.360.10">
    <property type="entry name" value="Dihydrodipicolinate Reductase, domain 2"/>
    <property type="match status" value="1"/>
</dbReference>
<feature type="domain" description="GFO/IDH/MocA-like oxidoreductase" evidence="3">
    <location>
        <begin position="139"/>
        <end position="249"/>
    </location>
</feature>
<dbReference type="PANTHER" id="PTHR43054">
    <property type="match status" value="1"/>
</dbReference>
<dbReference type="EMBL" id="CP033066">
    <property type="protein sequence ID" value="AYM88459.1"/>
    <property type="molecule type" value="Genomic_DNA"/>
</dbReference>
<dbReference type="Pfam" id="PF01408">
    <property type="entry name" value="GFO_IDH_MocA"/>
    <property type="match status" value="1"/>
</dbReference>
<keyword evidence="1" id="KW-0732">Signal</keyword>
<dbReference type="PANTHER" id="PTHR43054:SF1">
    <property type="entry name" value="SCYLLO-INOSITOL 2-DEHYDROGENASE (NADP(+)) IOLU"/>
    <property type="match status" value="1"/>
</dbReference>
<gene>
    <name evidence="4" type="ORF">D9T18_17335</name>
</gene>
<dbReference type="Gene3D" id="3.40.50.720">
    <property type="entry name" value="NAD(P)-binding Rossmann-like Domain"/>
    <property type="match status" value="1"/>
</dbReference>
<evidence type="ECO:0000313" key="5">
    <source>
        <dbReference type="Proteomes" id="UP000279995"/>
    </source>
</evidence>
<dbReference type="Proteomes" id="UP000279995">
    <property type="component" value="Chromosome II"/>
</dbReference>